<dbReference type="NCBIfam" id="NF005507">
    <property type="entry name" value="PRK07119.1"/>
    <property type="match status" value="1"/>
</dbReference>
<protein>
    <submittedName>
        <fullName evidence="4">3-methyl-2-oxobutanoate dehydrogenase subunit VorB</fullName>
    </submittedName>
</protein>
<dbReference type="Pfam" id="PF01855">
    <property type="entry name" value="POR_N"/>
    <property type="match status" value="1"/>
</dbReference>
<keyword evidence="5" id="KW-1185">Reference proteome</keyword>
<evidence type="ECO:0000256" key="1">
    <source>
        <dbReference type="ARBA" id="ARBA00023002"/>
    </source>
</evidence>
<name>A0ABX1WTX5_9BACT</name>
<dbReference type="SUPFAM" id="SSF52922">
    <property type="entry name" value="TK C-terminal domain-like"/>
    <property type="match status" value="1"/>
</dbReference>
<keyword evidence="1" id="KW-0560">Oxidoreductase</keyword>
<comment type="caution">
    <text evidence="4">The sequence shown here is derived from an EMBL/GenBank/DDBJ whole genome shotgun (WGS) entry which is preliminary data.</text>
</comment>
<dbReference type="InterPro" id="IPR009014">
    <property type="entry name" value="Transketo_C/PFOR_II"/>
</dbReference>
<dbReference type="CDD" id="cd07034">
    <property type="entry name" value="TPP_PYR_PFOR_IOR-alpha_like"/>
    <property type="match status" value="1"/>
</dbReference>
<evidence type="ECO:0000313" key="5">
    <source>
        <dbReference type="Proteomes" id="UP000732105"/>
    </source>
</evidence>
<feature type="domain" description="Pyruvate flavodoxin/ferredoxin oxidoreductase pyrimidine binding" evidence="2">
    <location>
        <begin position="15"/>
        <end position="190"/>
    </location>
</feature>
<organism evidence="4 5">
    <name type="scientific">Marinifilum caeruleilacunae</name>
    <dbReference type="NCBI Taxonomy" id="2499076"/>
    <lineage>
        <taxon>Bacteria</taxon>
        <taxon>Pseudomonadati</taxon>
        <taxon>Bacteroidota</taxon>
        <taxon>Bacteroidia</taxon>
        <taxon>Marinilabiliales</taxon>
        <taxon>Marinifilaceae</taxon>
    </lineage>
</organism>
<reference evidence="4 5" key="1">
    <citation type="submission" date="2018-12" db="EMBL/GenBank/DDBJ databases">
        <title>Marinifilum JC070 sp. nov., a marine bacterium isolated from Yongle Blue Hole in the South China Sea.</title>
        <authorList>
            <person name="Fu T."/>
        </authorList>
    </citation>
    <scope>NUCLEOTIDE SEQUENCE [LARGE SCALE GENOMIC DNA]</scope>
    <source>
        <strain evidence="4 5">JC070</strain>
    </source>
</reference>
<accession>A0ABX1WTX5</accession>
<evidence type="ECO:0000313" key="4">
    <source>
        <dbReference type="EMBL" id="NOU59560.1"/>
    </source>
</evidence>
<dbReference type="InterPro" id="IPR033412">
    <property type="entry name" value="PFOR_II"/>
</dbReference>
<dbReference type="EMBL" id="RZNH01000008">
    <property type="protein sequence ID" value="NOU59560.1"/>
    <property type="molecule type" value="Genomic_DNA"/>
</dbReference>
<dbReference type="RefSeq" id="WP_171594836.1">
    <property type="nucleotide sequence ID" value="NZ_RZNH01000008.1"/>
</dbReference>
<sequence length="361" mass="39428">MGDVRLMKGNEVIAEAAIRCGCDGYFGYPITPQSEIMETLMIRRPEEETGMVVLQAESEVAAINMVYGGASCGKKVMTSSSSPGISLKAEGITYLAGAELPALIVNIVRGGPGLGTIQPAQSDYFQAVKGGGHGDYKLIVLAPASVQEMNDFVDLGFELSFKYLNPAMILSDGVIGQMMEKVELADYKPRWTDEEIEKISGSWATNGKKAGSERNISTSLDLDSAKQEVFNHKLQAKYRAMEENDVRYEKFECDDAEYLFVAYGSSARICQKSVELAREKGIKVGLLRPITLFPYPTKQIQEMLGQVKGILSVEMSAGQMVEDVRLAVNGKVPVEHFGRYGGIIPTPEEVVEALEEKILGK</sequence>
<dbReference type="InterPro" id="IPR002880">
    <property type="entry name" value="Pyrv_Fd/Flavodoxin_OxRdtase_N"/>
</dbReference>
<dbReference type="SUPFAM" id="SSF52518">
    <property type="entry name" value="Thiamin diphosphate-binding fold (THDP-binding)"/>
    <property type="match status" value="1"/>
</dbReference>
<dbReference type="InterPro" id="IPR052368">
    <property type="entry name" value="2-oxoacid_oxidoreductase"/>
</dbReference>
<proteinExistence type="predicted"/>
<dbReference type="InterPro" id="IPR029061">
    <property type="entry name" value="THDP-binding"/>
</dbReference>
<dbReference type="Gene3D" id="3.40.50.970">
    <property type="match status" value="1"/>
</dbReference>
<evidence type="ECO:0000259" key="2">
    <source>
        <dbReference type="Pfam" id="PF01855"/>
    </source>
</evidence>
<dbReference type="Proteomes" id="UP000732105">
    <property type="component" value="Unassembled WGS sequence"/>
</dbReference>
<dbReference type="Gene3D" id="3.40.50.920">
    <property type="match status" value="1"/>
</dbReference>
<dbReference type="PANTHER" id="PTHR43088:SF1">
    <property type="entry name" value="SUBUNIT OF PYRUVATE:FLAVODOXIN OXIDOREDUCTASE"/>
    <property type="match status" value="1"/>
</dbReference>
<dbReference type="Pfam" id="PF17147">
    <property type="entry name" value="PFOR_II"/>
    <property type="match status" value="1"/>
</dbReference>
<feature type="domain" description="Pyruvate:ferredoxin oxidoreductase core" evidence="3">
    <location>
        <begin position="256"/>
        <end position="350"/>
    </location>
</feature>
<dbReference type="PANTHER" id="PTHR43088">
    <property type="entry name" value="SUBUNIT OF PYRUVATE:FLAVODOXIN OXIDOREDUCTASE-RELATED"/>
    <property type="match status" value="1"/>
</dbReference>
<gene>
    <name evidence="4" type="primary">vorB</name>
    <name evidence="4" type="ORF">ELS83_06995</name>
</gene>
<evidence type="ECO:0000259" key="3">
    <source>
        <dbReference type="Pfam" id="PF17147"/>
    </source>
</evidence>